<dbReference type="Proteomes" id="UP001288778">
    <property type="component" value="Unassembled WGS sequence"/>
</dbReference>
<comment type="caution">
    <text evidence="1">The sequence shown here is derived from an EMBL/GenBank/DDBJ whole genome shotgun (WGS) entry which is preliminary data.</text>
</comment>
<dbReference type="InterPro" id="IPR036412">
    <property type="entry name" value="HAD-like_sf"/>
</dbReference>
<dbReference type="CDD" id="cd07516">
    <property type="entry name" value="HAD_Pase"/>
    <property type="match status" value="1"/>
</dbReference>
<dbReference type="SFLD" id="SFLDG01144">
    <property type="entry name" value="C2.B.4:_PGP_Like"/>
    <property type="match status" value="1"/>
</dbReference>
<protein>
    <submittedName>
        <fullName evidence="1">Cof-type HAD-IIB family hydrolase</fullName>
    </submittedName>
</protein>
<reference evidence="1" key="1">
    <citation type="submission" date="2019-11" db="EMBL/GenBank/DDBJ databases">
        <title>Characterization of Clostridium perfringens isolates from swine manure treated agricultural soils.</title>
        <authorList>
            <person name="Wushke S.T."/>
        </authorList>
    </citation>
    <scope>NUCLEOTIDE SEQUENCE</scope>
    <source>
        <strain evidence="1">X94</strain>
    </source>
</reference>
<organism evidence="1 2">
    <name type="scientific">Clostridium perfringens</name>
    <dbReference type="NCBI Taxonomy" id="1502"/>
    <lineage>
        <taxon>Bacteria</taxon>
        <taxon>Bacillati</taxon>
        <taxon>Bacillota</taxon>
        <taxon>Clostridia</taxon>
        <taxon>Eubacteriales</taxon>
        <taxon>Clostridiaceae</taxon>
        <taxon>Clostridium</taxon>
    </lineage>
</organism>
<gene>
    <name evidence="1" type="ORF">GNF68_12705</name>
</gene>
<keyword evidence="1" id="KW-0378">Hydrolase</keyword>
<sequence length="279" mass="31524">MSYKLICIDMDGTLLNNKHEISERNKEAIKKATERGVKVAVTTGRLFTSAKYYAGLLGVKTPIISCNGAFIREKDEDKIIYESVLNEDQLDRIYNVIKKYDINMAYFNTPNTVISEKIVPEDHGYKVMNRMMGESNEKVMFSEGVDFKEAFKTHGKHILKSICIENDSNKLEDLFKAKEELKKYEDLEVVSSSPSNFEVMNKGTSKGRAVKVLADILNINREEIMCLGDSENDLSMIEFAGFGVAMGNAEEFLKEKADYITDTNENDGVAKAIEKFVLD</sequence>
<dbReference type="GO" id="GO:0016791">
    <property type="term" value="F:phosphatase activity"/>
    <property type="evidence" value="ECO:0007669"/>
    <property type="project" value="TreeGrafter"/>
</dbReference>
<dbReference type="Pfam" id="PF08282">
    <property type="entry name" value="Hydrolase_3"/>
    <property type="match status" value="1"/>
</dbReference>
<evidence type="ECO:0000313" key="1">
    <source>
        <dbReference type="EMBL" id="MDZ4909911.1"/>
    </source>
</evidence>
<dbReference type="NCBIfam" id="TIGR01484">
    <property type="entry name" value="HAD-SF-IIB"/>
    <property type="match status" value="1"/>
</dbReference>
<dbReference type="InterPro" id="IPR006379">
    <property type="entry name" value="HAD-SF_hydro_IIB"/>
</dbReference>
<dbReference type="PANTHER" id="PTHR10000">
    <property type="entry name" value="PHOSPHOSERINE PHOSPHATASE"/>
    <property type="match status" value="1"/>
</dbReference>
<dbReference type="RefSeq" id="WP_168971618.1">
    <property type="nucleotide sequence ID" value="NZ_JABAGE010000058.1"/>
</dbReference>
<dbReference type="Gene3D" id="3.40.50.1000">
    <property type="entry name" value="HAD superfamily/HAD-like"/>
    <property type="match status" value="1"/>
</dbReference>
<dbReference type="PROSITE" id="PS01229">
    <property type="entry name" value="COF_2"/>
    <property type="match status" value="1"/>
</dbReference>
<accession>A0AAW9I672</accession>
<proteinExistence type="predicted"/>
<dbReference type="Gene3D" id="3.30.1240.10">
    <property type="match status" value="1"/>
</dbReference>
<dbReference type="InterPro" id="IPR000150">
    <property type="entry name" value="Cof"/>
</dbReference>
<dbReference type="NCBIfam" id="TIGR00099">
    <property type="entry name" value="Cof-subfamily"/>
    <property type="match status" value="1"/>
</dbReference>
<dbReference type="EMBL" id="WNUI01000045">
    <property type="protein sequence ID" value="MDZ4909911.1"/>
    <property type="molecule type" value="Genomic_DNA"/>
</dbReference>
<dbReference type="SFLD" id="SFLDG01140">
    <property type="entry name" value="C2.B:_Phosphomannomutase_and_P"/>
    <property type="match status" value="1"/>
</dbReference>
<dbReference type="GO" id="GO:0000287">
    <property type="term" value="F:magnesium ion binding"/>
    <property type="evidence" value="ECO:0007669"/>
    <property type="project" value="TreeGrafter"/>
</dbReference>
<name>A0AAW9I672_CLOPF</name>
<dbReference type="PANTHER" id="PTHR10000:SF8">
    <property type="entry name" value="HAD SUPERFAMILY HYDROLASE-LIKE, TYPE 3"/>
    <property type="match status" value="1"/>
</dbReference>
<dbReference type="PROSITE" id="PS01228">
    <property type="entry name" value="COF_1"/>
    <property type="match status" value="1"/>
</dbReference>
<dbReference type="SFLD" id="SFLDS00003">
    <property type="entry name" value="Haloacid_Dehalogenase"/>
    <property type="match status" value="1"/>
</dbReference>
<dbReference type="AlphaFoldDB" id="A0AAW9I672"/>
<evidence type="ECO:0000313" key="2">
    <source>
        <dbReference type="Proteomes" id="UP001288778"/>
    </source>
</evidence>
<dbReference type="InterPro" id="IPR023214">
    <property type="entry name" value="HAD_sf"/>
</dbReference>
<dbReference type="SUPFAM" id="SSF56784">
    <property type="entry name" value="HAD-like"/>
    <property type="match status" value="1"/>
</dbReference>
<dbReference type="GO" id="GO:0005829">
    <property type="term" value="C:cytosol"/>
    <property type="evidence" value="ECO:0007669"/>
    <property type="project" value="TreeGrafter"/>
</dbReference>